<evidence type="ECO:0000256" key="1">
    <source>
        <dbReference type="SAM" id="Phobius"/>
    </source>
</evidence>
<gene>
    <name evidence="3" type="ORF">G5V58_21765</name>
</gene>
<sequence>MLRRPLTALCRVVGVVLVALLALAPLAPAHAADRAKQAPTCAPITVEDSAKKATAVFSGTVSDQTQQPRPDGQPGAVYLQTITVDMVYRGGIRTETVQVQTDRLRGACSLGALEVDREYMFFVSGTGEPWVAAGDSGTRVQNDKVLGEVGDLLGEGEPPIAPPTEHAVFEPVDTSAPQSLSRAAAPGAALVIVGLLGLLVVGGIRRRLG</sequence>
<keyword evidence="1" id="KW-0812">Transmembrane</keyword>
<organism evidence="3 4">
    <name type="scientific">Nocardioides anomalus</name>
    <dbReference type="NCBI Taxonomy" id="2712223"/>
    <lineage>
        <taxon>Bacteria</taxon>
        <taxon>Bacillati</taxon>
        <taxon>Actinomycetota</taxon>
        <taxon>Actinomycetes</taxon>
        <taxon>Propionibacteriales</taxon>
        <taxon>Nocardioidaceae</taxon>
        <taxon>Nocardioides</taxon>
    </lineage>
</organism>
<dbReference type="InterPro" id="IPR008993">
    <property type="entry name" value="TIMP-like_OB-fold"/>
</dbReference>
<name>A0A6G6WI79_9ACTN</name>
<feature type="chain" id="PRO_5026165043" description="Netrin module non-TIMP type domain-containing protein" evidence="2">
    <location>
        <begin position="32"/>
        <end position="209"/>
    </location>
</feature>
<reference evidence="3 4" key="1">
    <citation type="submission" date="2020-02" db="EMBL/GenBank/DDBJ databases">
        <title>Full genome sequence of Nocardioides sp. R-3366.</title>
        <authorList>
            <person name="Im W.-T."/>
        </authorList>
    </citation>
    <scope>NUCLEOTIDE SEQUENCE [LARGE SCALE GENOMIC DNA]</scope>
    <source>
        <strain evidence="3 4">R-3366</strain>
    </source>
</reference>
<evidence type="ECO:0000313" key="4">
    <source>
        <dbReference type="Proteomes" id="UP000502996"/>
    </source>
</evidence>
<evidence type="ECO:0000256" key="2">
    <source>
        <dbReference type="SAM" id="SignalP"/>
    </source>
</evidence>
<dbReference type="Proteomes" id="UP000502996">
    <property type="component" value="Chromosome"/>
</dbReference>
<keyword evidence="4" id="KW-1185">Reference proteome</keyword>
<dbReference type="Gene3D" id="2.40.50.120">
    <property type="match status" value="1"/>
</dbReference>
<keyword evidence="1" id="KW-1133">Transmembrane helix</keyword>
<dbReference type="EMBL" id="CP049257">
    <property type="protein sequence ID" value="QIG45041.1"/>
    <property type="molecule type" value="Genomic_DNA"/>
</dbReference>
<keyword evidence="2" id="KW-0732">Signal</keyword>
<dbReference type="KEGG" id="nano:G5V58_21765"/>
<dbReference type="AlphaFoldDB" id="A0A6G6WI79"/>
<proteinExistence type="predicted"/>
<protein>
    <recommendedName>
        <fullName evidence="5">Netrin module non-TIMP type domain-containing protein</fullName>
    </recommendedName>
</protein>
<dbReference type="RefSeq" id="WP_165237206.1">
    <property type="nucleotide sequence ID" value="NZ_CP049257.1"/>
</dbReference>
<accession>A0A6G6WI79</accession>
<keyword evidence="1" id="KW-0472">Membrane</keyword>
<feature type="transmembrane region" description="Helical" evidence="1">
    <location>
        <begin position="183"/>
        <end position="204"/>
    </location>
</feature>
<evidence type="ECO:0000313" key="3">
    <source>
        <dbReference type="EMBL" id="QIG45041.1"/>
    </source>
</evidence>
<feature type="signal peptide" evidence="2">
    <location>
        <begin position="1"/>
        <end position="31"/>
    </location>
</feature>
<evidence type="ECO:0008006" key="5">
    <source>
        <dbReference type="Google" id="ProtNLM"/>
    </source>
</evidence>